<protein>
    <recommendedName>
        <fullName evidence="5">Lipoprotein</fullName>
    </recommendedName>
</protein>
<name>A0ABX0KSP8_9NEIS</name>
<evidence type="ECO:0000256" key="1">
    <source>
        <dbReference type="SAM" id="MobiDB-lite"/>
    </source>
</evidence>
<keyword evidence="4" id="KW-1185">Reference proteome</keyword>
<dbReference type="PROSITE" id="PS51257">
    <property type="entry name" value="PROKAR_LIPOPROTEIN"/>
    <property type="match status" value="1"/>
</dbReference>
<dbReference type="EMBL" id="JAAOLX010000001">
    <property type="protein sequence ID" value="NHQ85114.1"/>
    <property type="molecule type" value="Genomic_DNA"/>
</dbReference>
<feature type="signal peptide" evidence="2">
    <location>
        <begin position="1"/>
        <end position="33"/>
    </location>
</feature>
<dbReference type="RefSeq" id="WP_166821910.1">
    <property type="nucleotide sequence ID" value="NZ_JAAOLX010000001.1"/>
</dbReference>
<dbReference type="Proteomes" id="UP000712570">
    <property type="component" value="Unassembled WGS sequence"/>
</dbReference>
<feature type="chain" id="PRO_5046206760" description="Lipoprotein" evidence="2">
    <location>
        <begin position="34"/>
        <end position="97"/>
    </location>
</feature>
<evidence type="ECO:0000313" key="3">
    <source>
        <dbReference type="EMBL" id="NHQ85114.1"/>
    </source>
</evidence>
<comment type="caution">
    <text evidence="3">The sequence shown here is derived from an EMBL/GenBank/DDBJ whole genome shotgun (WGS) entry which is preliminary data.</text>
</comment>
<reference evidence="3 4" key="1">
    <citation type="submission" date="2020-03" db="EMBL/GenBank/DDBJ databases">
        <title>Draft genome sequence of environmentally isolated violet-colored cultures.</title>
        <authorList>
            <person name="Wilson H.S."/>
        </authorList>
    </citation>
    <scope>NUCLEOTIDE SEQUENCE [LARGE SCALE GENOMIC DNA]</scope>
    <source>
        <strain evidence="3 4">HSC-16F04</strain>
    </source>
</reference>
<feature type="compositionally biased region" description="Low complexity" evidence="1">
    <location>
        <begin position="67"/>
        <end position="79"/>
    </location>
</feature>
<evidence type="ECO:0000256" key="2">
    <source>
        <dbReference type="SAM" id="SignalP"/>
    </source>
</evidence>
<gene>
    <name evidence="3" type="ORF">HA050_03180</name>
</gene>
<organism evidence="3 4">
    <name type="scientific">Iodobacter violaceini</name>
    <dbReference type="NCBI Taxonomy" id="3044271"/>
    <lineage>
        <taxon>Bacteria</taxon>
        <taxon>Pseudomonadati</taxon>
        <taxon>Pseudomonadota</taxon>
        <taxon>Betaproteobacteria</taxon>
        <taxon>Neisseriales</taxon>
        <taxon>Chitinibacteraceae</taxon>
        <taxon>Iodobacter</taxon>
    </lineage>
</organism>
<proteinExistence type="predicted"/>
<accession>A0ABX0KSP8</accession>
<evidence type="ECO:0000313" key="4">
    <source>
        <dbReference type="Proteomes" id="UP000712570"/>
    </source>
</evidence>
<feature type="region of interest" description="Disordered" evidence="1">
    <location>
        <begin position="59"/>
        <end position="97"/>
    </location>
</feature>
<keyword evidence="2" id="KW-0732">Signal</keyword>
<evidence type="ECO:0008006" key="5">
    <source>
        <dbReference type="Google" id="ProtNLM"/>
    </source>
</evidence>
<sequence>MKTFMLTIVCALSLSGCAVVAVGAAAVSVTSTAAGIAWDVGKAGVSGVAAVGGAAADALSSTPKPSPQATVPTTAAVTPAPIPPLANEAEVRPFKPE</sequence>